<evidence type="ECO:0000313" key="3">
    <source>
        <dbReference type="Proteomes" id="UP000032046"/>
    </source>
</evidence>
<evidence type="ECO:0008006" key="4">
    <source>
        <dbReference type="Google" id="ProtNLM"/>
    </source>
</evidence>
<accession>A0A0D0HAA4</accession>
<dbReference type="RefSeq" id="WP_022316649.1">
    <property type="nucleotide sequence ID" value="NZ_JALFDM010000105.1"/>
</dbReference>
<dbReference type="Proteomes" id="UP000032046">
    <property type="component" value="Unassembled WGS sequence"/>
</dbReference>
<dbReference type="PROSITE" id="PS51257">
    <property type="entry name" value="PROKAR_LIPOPROTEIN"/>
    <property type="match status" value="1"/>
</dbReference>
<dbReference type="OrthoDB" id="1064589at2"/>
<dbReference type="EMBL" id="JXQK01000088">
    <property type="protein sequence ID" value="KIP60117.1"/>
    <property type="molecule type" value="Genomic_DNA"/>
</dbReference>
<name>A0A0D0HAA4_9BACT</name>
<reference evidence="2 3" key="1">
    <citation type="submission" date="2015-01" db="EMBL/GenBank/DDBJ databases">
        <title>Comparative genomics of non-oral Prevotella species.</title>
        <authorList>
            <person name="Accetto T."/>
            <person name="Nograsek B."/>
            <person name="Avgustin G."/>
        </authorList>
    </citation>
    <scope>NUCLEOTIDE SEQUENCE [LARGE SCALE GENOMIC DNA]</scope>
    <source>
        <strain evidence="2 3">P5-119</strain>
    </source>
</reference>
<organism evidence="2 3">
    <name type="scientific">Prevotella pectinovora</name>
    <dbReference type="NCBI Taxonomy" id="1602169"/>
    <lineage>
        <taxon>Bacteria</taxon>
        <taxon>Pseudomonadati</taxon>
        <taxon>Bacteroidota</taxon>
        <taxon>Bacteroidia</taxon>
        <taxon>Bacteroidales</taxon>
        <taxon>Prevotellaceae</taxon>
        <taxon>Prevotella</taxon>
    </lineage>
</organism>
<sequence>MKKNIIIASLFAGAFLTTMSCGNKKVDGPNPDADSTEVNEGDKAKAGNVDPWPWDFPRDVKVDVEKGQTVLTPSYYQEYLQEDKDLSKRTYVFYSAEVTEPGVGSTKVDHIGKEYDVPNALIIPLPSDATAKVGDILLTWWQSGSGLKRAIVTDASDPKAPTVSYLDLSWSIKNGEVKKFKEDEKIKPGTFRVLKEGEWAPGMQVAYEEEGQKKAGYIISLTDDKVLISGFAGHIYVAKRSDCKLISLKPSFKPGDKVFGVYVDSYEDKFTVKKFDKKNGRVWLEDNRNTTCIKNILEVSNNL</sequence>
<protein>
    <recommendedName>
        <fullName evidence="4">Lipoprotein</fullName>
    </recommendedName>
</protein>
<proteinExistence type="predicted"/>
<feature type="region of interest" description="Disordered" evidence="1">
    <location>
        <begin position="26"/>
        <end position="49"/>
    </location>
</feature>
<keyword evidence="3" id="KW-1185">Reference proteome</keyword>
<dbReference type="AlphaFoldDB" id="A0A0D0HAA4"/>
<evidence type="ECO:0000313" key="2">
    <source>
        <dbReference type="EMBL" id="KIP60117.1"/>
    </source>
</evidence>
<evidence type="ECO:0000256" key="1">
    <source>
        <dbReference type="SAM" id="MobiDB-lite"/>
    </source>
</evidence>
<comment type="caution">
    <text evidence="2">The sequence shown here is derived from an EMBL/GenBank/DDBJ whole genome shotgun (WGS) entry which is preliminary data.</text>
</comment>
<gene>
    <name evidence="2" type="ORF">ST44_12320</name>
</gene>